<proteinExistence type="predicted"/>
<evidence type="ECO:0000313" key="2">
    <source>
        <dbReference type="Proteomes" id="UP001159363"/>
    </source>
</evidence>
<dbReference type="EMBL" id="JARBHB010000004">
    <property type="protein sequence ID" value="KAJ8886577.1"/>
    <property type="molecule type" value="Genomic_DNA"/>
</dbReference>
<keyword evidence="2" id="KW-1185">Reference proteome</keyword>
<accession>A0ABQ9HQB5</accession>
<sequence length="96" mass="10997">MELLKLRSLDIPHMTDWLQQDIWQMTHPEIQNESNFCVKKIKLNDPIMFSIVCDGTQDVSKLEQESVCVCWVDENFKPQESFLGSYQASSTGAAIS</sequence>
<name>A0ABQ9HQB5_9NEOP</name>
<gene>
    <name evidence="1" type="ORF">PR048_012789</name>
</gene>
<comment type="caution">
    <text evidence="1">The sequence shown here is derived from an EMBL/GenBank/DDBJ whole genome shotgun (WGS) entry which is preliminary data.</text>
</comment>
<dbReference type="Proteomes" id="UP001159363">
    <property type="component" value="Chromosome X"/>
</dbReference>
<reference evidence="1 2" key="1">
    <citation type="submission" date="2023-02" db="EMBL/GenBank/DDBJ databases">
        <title>LHISI_Scaffold_Assembly.</title>
        <authorList>
            <person name="Stuart O.P."/>
            <person name="Cleave R."/>
            <person name="Magrath M.J.L."/>
            <person name="Mikheyev A.S."/>
        </authorList>
    </citation>
    <scope>NUCLEOTIDE SEQUENCE [LARGE SCALE GENOMIC DNA]</scope>
    <source>
        <strain evidence="1">Daus_M_001</strain>
        <tissue evidence="1">Leg muscle</tissue>
    </source>
</reference>
<organism evidence="1 2">
    <name type="scientific">Dryococelus australis</name>
    <dbReference type="NCBI Taxonomy" id="614101"/>
    <lineage>
        <taxon>Eukaryota</taxon>
        <taxon>Metazoa</taxon>
        <taxon>Ecdysozoa</taxon>
        <taxon>Arthropoda</taxon>
        <taxon>Hexapoda</taxon>
        <taxon>Insecta</taxon>
        <taxon>Pterygota</taxon>
        <taxon>Neoptera</taxon>
        <taxon>Polyneoptera</taxon>
        <taxon>Phasmatodea</taxon>
        <taxon>Verophasmatodea</taxon>
        <taxon>Anareolatae</taxon>
        <taxon>Phasmatidae</taxon>
        <taxon>Eurycanthinae</taxon>
        <taxon>Dryococelus</taxon>
    </lineage>
</organism>
<evidence type="ECO:0000313" key="1">
    <source>
        <dbReference type="EMBL" id="KAJ8886577.1"/>
    </source>
</evidence>
<protein>
    <submittedName>
        <fullName evidence="1">Uncharacterized protein</fullName>
    </submittedName>
</protein>